<evidence type="ECO:0000256" key="4">
    <source>
        <dbReference type="ARBA" id="ARBA00022240"/>
    </source>
</evidence>
<evidence type="ECO:0000256" key="9">
    <source>
        <dbReference type="RuleBase" id="RU004178"/>
    </source>
</evidence>
<accession>A0A8H4LKN5</accession>
<feature type="domain" description="Glycylpeptide N-tetradecanoyltransferase C-terminal" evidence="11">
    <location>
        <begin position="197"/>
        <end position="398"/>
    </location>
</feature>
<evidence type="ECO:0000256" key="6">
    <source>
        <dbReference type="ARBA" id="ARBA00023315"/>
    </source>
</evidence>
<dbReference type="PIRSF" id="PIRSF015892">
    <property type="entry name" value="N-myristl_transf"/>
    <property type="match status" value="1"/>
</dbReference>
<dbReference type="Proteomes" id="UP000554235">
    <property type="component" value="Unassembled WGS sequence"/>
</dbReference>
<name>A0A8H4LKN5_9HYPO</name>
<evidence type="ECO:0000259" key="11">
    <source>
        <dbReference type="Pfam" id="PF02799"/>
    </source>
</evidence>
<evidence type="ECO:0000256" key="1">
    <source>
        <dbReference type="ARBA" id="ARBA00003900"/>
    </source>
</evidence>
<gene>
    <name evidence="12" type="ORF">FALBO_2603</name>
</gene>
<dbReference type="InterPro" id="IPR016181">
    <property type="entry name" value="Acyl_CoA_acyltransferase"/>
</dbReference>
<evidence type="ECO:0000313" key="13">
    <source>
        <dbReference type="Proteomes" id="UP000554235"/>
    </source>
</evidence>
<feature type="domain" description="Glycylpeptide N-tetradecanoyltransferase N-terminal" evidence="10">
    <location>
        <begin position="30"/>
        <end position="182"/>
    </location>
</feature>
<dbReference type="EC" id="2.3.1.97" evidence="3 8"/>
<keyword evidence="6 8" id="KW-0012">Acyltransferase</keyword>
<dbReference type="InterPro" id="IPR022676">
    <property type="entry name" value="NMT_N"/>
</dbReference>
<comment type="caution">
    <text evidence="12">The sequence shown here is derived from an EMBL/GenBank/DDBJ whole genome shotgun (WGS) entry which is preliminary data.</text>
</comment>
<evidence type="ECO:0000256" key="8">
    <source>
        <dbReference type="RuleBase" id="RU000586"/>
    </source>
</evidence>
<dbReference type="PROSITE" id="PS00976">
    <property type="entry name" value="NMT_2"/>
    <property type="match status" value="1"/>
</dbReference>
<comment type="catalytic activity">
    <reaction evidence="7 8">
        <text>N-terminal glycyl-[protein] + tetradecanoyl-CoA = N-tetradecanoylglycyl-[protein] + CoA + H(+)</text>
        <dbReference type="Rhea" id="RHEA:15521"/>
        <dbReference type="Rhea" id="RHEA-COMP:12666"/>
        <dbReference type="Rhea" id="RHEA-COMP:12667"/>
        <dbReference type="ChEBI" id="CHEBI:15378"/>
        <dbReference type="ChEBI" id="CHEBI:57287"/>
        <dbReference type="ChEBI" id="CHEBI:57385"/>
        <dbReference type="ChEBI" id="CHEBI:64723"/>
        <dbReference type="ChEBI" id="CHEBI:133050"/>
        <dbReference type="EC" id="2.3.1.97"/>
    </reaction>
</comment>
<keyword evidence="5 8" id="KW-0808">Transferase</keyword>
<evidence type="ECO:0000259" key="10">
    <source>
        <dbReference type="Pfam" id="PF01233"/>
    </source>
</evidence>
<reference evidence="12 13" key="1">
    <citation type="submission" date="2020-01" db="EMBL/GenBank/DDBJ databases">
        <title>Identification and distribution of gene clusters putatively required for synthesis of sphingolipid metabolism inhibitors in phylogenetically diverse species of the filamentous fungus Fusarium.</title>
        <authorList>
            <person name="Kim H.-S."/>
            <person name="Busman M."/>
            <person name="Brown D.W."/>
            <person name="Divon H."/>
            <person name="Uhlig S."/>
            <person name="Proctor R.H."/>
        </authorList>
    </citation>
    <scope>NUCLEOTIDE SEQUENCE [LARGE SCALE GENOMIC DNA]</scope>
    <source>
        <strain evidence="12 13">NRRL 20459</strain>
    </source>
</reference>
<evidence type="ECO:0000256" key="5">
    <source>
        <dbReference type="ARBA" id="ARBA00022679"/>
    </source>
</evidence>
<comment type="function">
    <text evidence="1 8">Adds a myristoyl group to the N-terminal glycine residue of certain cellular proteins.</text>
</comment>
<evidence type="ECO:0000256" key="2">
    <source>
        <dbReference type="ARBA" id="ARBA00009469"/>
    </source>
</evidence>
<proteinExistence type="inferred from homology"/>
<evidence type="ECO:0000256" key="7">
    <source>
        <dbReference type="ARBA" id="ARBA00048276"/>
    </source>
</evidence>
<dbReference type="EMBL" id="JAADYS010000333">
    <property type="protein sequence ID" value="KAF4470496.1"/>
    <property type="molecule type" value="Genomic_DNA"/>
</dbReference>
<dbReference type="Pfam" id="PF01233">
    <property type="entry name" value="NMT"/>
    <property type="match status" value="1"/>
</dbReference>
<dbReference type="Gene3D" id="3.40.630.30">
    <property type="match status" value="2"/>
</dbReference>
<dbReference type="OrthoDB" id="60315at2759"/>
<comment type="similarity">
    <text evidence="2 9">Belongs to the NMT family.</text>
</comment>
<protein>
    <recommendedName>
        <fullName evidence="4 8">Glycylpeptide N-tetradecanoyltransferase</fullName>
        <ecNumber evidence="3 8">2.3.1.97</ecNumber>
    </recommendedName>
</protein>
<dbReference type="GO" id="GO:0004379">
    <property type="term" value="F:glycylpeptide N-tetradecanoyltransferase activity"/>
    <property type="evidence" value="ECO:0007669"/>
    <property type="project" value="UniProtKB-EC"/>
</dbReference>
<dbReference type="AlphaFoldDB" id="A0A8H4LKN5"/>
<sequence length="414" mass="47552">MASYKFWKTQPVPQFSSANEITDGPIRLIQLEDIPLEPEKLLPGYEWATLDLDDESHLDEVFHLLADHYIEDEDNEFRFLYSKHFLKYAWQPPGWIKNWHVGIRASESKELVACICGIPATITVRKKELQVSVIDYLCIHTSLRRRRLTPVLIQEMTRRCYQEGVFQAVYTSATVLPKPVATASYFHRSLNWLKLFDVGFTSLPPDSNKDAEIEKLALSAEPSLAGIRPLSLEDIPPVHKLLCRYLKRFDLALSPTQEEVKHWLLGTADSPDDEILWTYVVEDPDTRAITDFVSFYIIEDLVLKNPKHRSIKVAYLNYYASEAGFSRKRADLEERLEHLMNDALVFAKSNGADVFNALTTYHNHLFFDKLKFGRGDGALHFYLFNYQTPPISGGNSYMRPETNRVKGGVGFIVT</sequence>
<dbReference type="InterPro" id="IPR022677">
    <property type="entry name" value="NMT_C"/>
</dbReference>
<dbReference type="InterPro" id="IPR000903">
    <property type="entry name" value="NMT"/>
</dbReference>
<keyword evidence="13" id="KW-1185">Reference proteome</keyword>
<dbReference type="InterPro" id="IPR022678">
    <property type="entry name" value="NMT_CS"/>
</dbReference>
<dbReference type="GO" id="GO:0005737">
    <property type="term" value="C:cytoplasm"/>
    <property type="evidence" value="ECO:0007669"/>
    <property type="project" value="TreeGrafter"/>
</dbReference>
<dbReference type="PANTHER" id="PTHR11377:SF5">
    <property type="entry name" value="GLYCYLPEPTIDE N-TETRADECANOYLTRANSFERASE"/>
    <property type="match status" value="1"/>
</dbReference>
<evidence type="ECO:0000256" key="3">
    <source>
        <dbReference type="ARBA" id="ARBA00012923"/>
    </source>
</evidence>
<evidence type="ECO:0000313" key="12">
    <source>
        <dbReference type="EMBL" id="KAF4470496.1"/>
    </source>
</evidence>
<organism evidence="12 13">
    <name type="scientific">Fusarium albosuccineum</name>
    <dbReference type="NCBI Taxonomy" id="1237068"/>
    <lineage>
        <taxon>Eukaryota</taxon>
        <taxon>Fungi</taxon>
        <taxon>Dikarya</taxon>
        <taxon>Ascomycota</taxon>
        <taxon>Pezizomycotina</taxon>
        <taxon>Sordariomycetes</taxon>
        <taxon>Hypocreomycetidae</taxon>
        <taxon>Hypocreales</taxon>
        <taxon>Nectriaceae</taxon>
        <taxon>Fusarium</taxon>
        <taxon>Fusarium decemcellulare species complex</taxon>
    </lineage>
</organism>
<dbReference type="SUPFAM" id="SSF55729">
    <property type="entry name" value="Acyl-CoA N-acyltransferases (Nat)"/>
    <property type="match status" value="2"/>
</dbReference>
<dbReference type="PANTHER" id="PTHR11377">
    <property type="entry name" value="N-MYRISTOYL TRANSFERASE"/>
    <property type="match status" value="1"/>
</dbReference>
<dbReference type="Pfam" id="PF02799">
    <property type="entry name" value="NMT_C"/>
    <property type="match status" value="1"/>
</dbReference>